<dbReference type="InterPro" id="IPR010358">
    <property type="entry name" value="BRE"/>
</dbReference>
<keyword evidence="14" id="KW-0131">Cell cycle</keyword>
<keyword evidence="20" id="KW-1185">Reference proteome</keyword>
<evidence type="ECO:0000256" key="18">
    <source>
        <dbReference type="SAM" id="MobiDB-lite"/>
    </source>
</evidence>
<evidence type="ECO:0000256" key="6">
    <source>
        <dbReference type="ARBA" id="ARBA00022703"/>
    </source>
</evidence>
<accession>A0A9D5H895</accession>
<evidence type="ECO:0000256" key="17">
    <source>
        <dbReference type="ARBA" id="ARBA00032630"/>
    </source>
</evidence>
<evidence type="ECO:0000256" key="9">
    <source>
        <dbReference type="ARBA" id="ARBA00022776"/>
    </source>
</evidence>
<evidence type="ECO:0000313" key="20">
    <source>
        <dbReference type="Proteomes" id="UP001085076"/>
    </source>
</evidence>
<evidence type="ECO:0000256" key="2">
    <source>
        <dbReference type="ARBA" id="ARBA00004496"/>
    </source>
</evidence>
<keyword evidence="13" id="KW-0539">Nucleus</keyword>
<dbReference type="PANTHER" id="PTHR15189">
    <property type="entry name" value="BRISC AND BRCA1-A COMPLEX MEMBER 2"/>
    <property type="match status" value="1"/>
</dbReference>
<dbReference type="Proteomes" id="UP001085076">
    <property type="component" value="Miscellaneous, Linkage group lg07"/>
</dbReference>
<evidence type="ECO:0000256" key="10">
    <source>
        <dbReference type="ARBA" id="ARBA00022786"/>
    </source>
</evidence>
<comment type="caution">
    <text evidence="19">The sequence shown here is derived from an EMBL/GenBank/DDBJ whole genome shotgun (WGS) entry which is preliminary data.</text>
</comment>
<evidence type="ECO:0000256" key="4">
    <source>
        <dbReference type="ARBA" id="ARBA00022490"/>
    </source>
</evidence>
<comment type="similarity">
    <text evidence="15">Belongs to the BABAM2 family.</text>
</comment>
<evidence type="ECO:0000256" key="13">
    <source>
        <dbReference type="ARBA" id="ARBA00023242"/>
    </source>
</evidence>
<evidence type="ECO:0000256" key="3">
    <source>
        <dbReference type="ARBA" id="ARBA00019438"/>
    </source>
</evidence>
<evidence type="ECO:0000256" key="14">
    <source>
        <dbReference type="ARBA" id="ARBA00023306"/>
    </source>
</evidence>
<evidence type="ECO:0000256" key="8">
    <source>
        <dbReference type="ARBA" id="ARBA00022763"/>
    </source>
</evidence>
<proteinExistence type="inferred from homology"/>
<evidence type="ECO:0000256" key="12">
    <source>
        <dbReference type="ARBA" id="ARBA00023204"/>
    </source>
</evidence>
<name>A0A9D5H895_9LILI</name>
<keyword evidence="11" id="KW-0156">Chromatin regulator</keyword>
<reference evidence="19" key="2">
    <citation type="journal article" date="2022" name="Hortic Res">
        <title>The genome of Dioscorea zingiberensis sheds light on the biosynthesis, origin and evolution of the medicinally important diosgenin saponins.</title>
        <authorList>
            <person name="Li Y."/>
            <person name="Tan C."/>
            <person name="Li Z."/>
            <person name="Guo J."/>
            <person name="Li S."/>
            <person name="Chen X."/>
            <person name="Wang C."/>
            <person name="Dai X."/>
            <person name="Yang H."/>
            <person name="Song W."/>
            <person name="Hou L."/>
            <person name="Xu J."/>
            <person name="Tong Z."/>
            <person name="Xu A."/>
            <person name="Yuan X."/>
            <person name="Wang W."/>
            <person name="Yang Q."/>
            <person name="Chen L."/>
            <person name="Sun Z."/>
            <person name="Wang K."/>
            <person name="Pan B."/>
            <person name="Chen J."/>
            <person name="Bao Y."/>
            <person name="Liu F."/>
            <person name="Qi X."/>
            <person name="Gang D.R."/>
            <person name="Wen J."/>
            <person name="Li J."/>
        </authorList>
    </citation>
    <scope>NUCLEOTIDE SEQUENCE</scope>
    <source>
        <strain evidence="19">Dzin_1.0</strain>
    </source>
</reference>
<evidence type="ECO:0000256" key="15">
    <source>
        <dbReference type="ARBA" id="ARBA00025766"/>
    </source>
</evidence>
<dbReference type="GO" id="GO:0006302">
    <property type="term" value="P:double-strand break repair"/>
    <property type="evidence" value="ECO:0007669"/>
    <property type="project" value="TreeGrafter"/>
</dbReference>
<evidence type="ECO:0000256" key="7">
    <source>
        <dbReference type="ARBA" id="ARBA00022737"/>
    </source>
</evidence>
<gene>
    <name evidence="19" type="ORF">J5N97_023893</name>
</gene>
<keyword evidence="9" id="KW-0498">Mitosis</keyword>
<dbReference type="OrthoDB" id="538811at2759"/>
<evidence type="ECO:0000313" key="19">
    <source>
        <dbReference type="EMBL" id="KAJ0966976.1"/>
    </source>
</evidence>
<dbReference type="PANTHER" id="PTHR15189:SF7">
    <property type="entry name" value="BRISC AND BRCA1-A COMPLEX MEMBER 2"/>
    <property type="match status" value="1"/>
</dbReference>
<dbReference type="Pfam" id="PF06113">
    <property type="entry name" value="BRE"/>
    <property type="match status" value="1"/>
</dbReference>
<dbReference type="EMBL" id="JAGGNH010000007">
    <property type="protein sequence ID" value="KAJ0966976.1"/>
    <property type="molecule type" value="Genomic_DNA"/>
</dbReference>
<dbReference type="GO" id="GO:0005737">
    <property type="term" value="C:cytoplasm"/>
    <property type="evidence" value="ECO:0007669"/>
    <property type="project" value="UniProtKB-SubCell"/>
</dbReference>
<feature type="region of interest" description="Disordered" evidence="18">
    <location>
        <begin position="1"/>
        <end position="22"/>
    </location>
</feature>
<dbReference type="GO" id="GO:0070552">
    <property type="term" value="C:BRISC complex"/>
    <property type="evidence" value="ECO:0007669"/>
    <property type="project" value="InterPro"/>
</dbReference>
<protein>
    <recommendedName>
        <fullName evidence="3">BRISC and BRCA1-A complex member 2</fullName>
    </recommendedName>
    <alternativeName>
        <fullName evidence="16">BRCA1-A complex subunit BRE</fullName>
    </alternativeName>
    <alternativeName>
        <fullName evidence="17">BRCA1/BRCA2-containing complex subunit 45</fullName>
    </alternativeName>
</protein>
<keyword evidence="5" id="KW-0132">Cell division</keyword>
<reference evidence="19" key="1">
    <citation type="submission" date="2021-03" db="EMBL/GenBank/DDBJ databases">
        <authorList>
            <person name="Li Z."/>
            <person name="Yang C."/>
        </authorList>
    </citation>
    <scope>NUCLEOTIDE SEQUENCE</scope>
    <source>
        <strain evidence="19">Dzin_1.0</strain>
        <tissue evidence="19">Leaf</tissue>
    </source>
</reference>
<keyword evidence="6" id="KW-0053">Apoptosis</keyword>
<keyword evidence="12" id="KW-0234">DNA repair</keyword>
<keyword evidence="10" id="KW-0833">Ubl conjugation pathway</keyword>
<dbReference type="GO" id="GO:0051301">
    <property type="term" value="P:cell division"/>
    <property type="evidence" value="ECO:0007669"/>
    <property type="project" value="UniProtKB-KW"/>
</dbReference>
<comment type="subcellular location">
    <subcellularLocation>
        <location evidence="2">Cytoplasm</location>
    </subcellularLocation>
    <subcellularLocation>
        <location evidence="1">Nucleus</location>
    </subcellularLocation>
</comment>
<dbReference type="GO" id="GO:0006325">
    <property type="term" value="P:chromatin organization"/>
    <property type="evidence" value="ECO:0007669"/>
    <property type="project" value="UniProtKB-KW"/>
</dbReference>
<evidence type="ECO:0000256" key="16">
    <source>
        <dbReference type="ARBA" id="ARBA00032491"/>
    </source>
</evidence>
<evidence type="ECO:0000256" key="1">
    <source>
        <dbReference type="ARBA" id="ARBA00004123"/>
    </source>
</evidence>
<dbReference type="AlphaFoldDB" id="A0A9D5H895"/>
<keyword evidence="7" id="KW-0677">Repeat</keyword>
<sequence length="428" mass="47687">MPSRPTAQPDLIWSDSTEPDQVAPTNRASKIVAHSGTSVEVSPGIIELLLSPSMAADTLPPLIAAQLNHLLSNSPLPIKVDQIRSGCKSAQYPDRFTLLIPFCLDFIKWDFIFNALYPSVAPDVVFSPEDADFCPLDVEGGYASTVVKNSLVDWNSKDSTRLLALVHGLRDSYLNYQKKRIGELDDARLKFEINTVFSREGIEVCMVPGPDRPEEVKFAVPLLDTDLNKLVLGCPWKTEQKIYLQVVFPVIRTYSSTQTAPRLKLVSSSDLKSLLSIEDVKLPPWLDGMCMAEYLPTLEDNLNLQVVESVASIGARRRFIEALAPHFGRPLEADPVFCRKATVAAVSGTFNFLVSFSFSTQFPRQQPTLTLQSCQHFTSQGAPLASSPINDYPWSPRWDASQMAERIFDFLVDECLNFKKHCQDTQQG</sequence>
<evidence type="ECO:0000256" key="11">
    <source>
        <dbReference type="ARBA" id="ARBA00022853"/>
    </source>
</evidence>
<keyword evidence="4" id="KW-0963">Cytoplasm</keyword>
<evidence type="ECO:0000256" key="5">
    <source>
        <dbReference type="ARBA" id="ARBA00022618"/>
    </source>
</evidence>
<organism evidence="19 20">
    <name type="scientific">Dioscorea zingiberensis</name>
    <dbReference type="NCBI Taxonomy" id="325984"/>
    <lineage>
        <taxon>Eukaryota</taxon>
        <taxon>Viridiplantae</taxon>
        <taxon>Streptophyta</taxon>
        <taxon>Embryophyta</taxon>
        <taxon>Tracheophyta</taxon>
        <taxon>Spermatophyta</taxon>
        <taxon>Magnoliopsida</taxon>
        <taxon>Liliopsida</taxon>
        <taxon>Dioscoreales</taxon>
        <taxon>Dioscoreaceae</taxon>
        <taxon>Dioscorea</taxon>
    </lineage>
</organism>
<keyword evidence="8" id="KW-0227">DNA damage</keyword>